<keyword evidence="1" id="KW-0812">Transmembrane</keyword>
<dbReference type="EMBL" id="FLYI01000100">
    <property type="protein sequence ID" value="SCA60088.1"/>
    <property type="molecule type" value="Genomic_DNA"/>
</dbReference>
<dbReference type="VEuPathDB" id="PlasmoDB:PVW1_090006700"/>
<evidence type="ECO:0000313" key="2">
    <source>
        <dbReference type="EMBL" id="SCA60088.1"/>
    </source>
</evidence>
<evidence type="ECO:0000256" key="1">
    <source>
        <dbReference type="SAM" id="Phobius"/>
    </source>
</evidence>
<organism evidence="2 3">
    <name type="scientific">Plasmodium vivax</name>
    <name type="common">malaria parasite P. vivax</name>
    <dbReference type="NCBI Taxonomy" id="5855"/>
    <lineage>
        <taxon>Eukaryota</taxon>
        <taxon>Sar</taxon>
        <taxon>Alveolata</taxon>
        <taxon>Apicomplexa</taxon>
        <taxon>Aconoidasida</taxon>
        <taxon>Haemosporida</taxon>
        <taxon>Plasmodiidae</taxon>
        <taxon>Plasmodium</taxon>
        <taxon>Plasmodium (Plasmodium)</taxon>
    </lineage>
</organism>
<dbReference type="AlphaFoldDB" id="A0A1G4E4G4"/>
<dbReference type="VEuPathDB" id="PlasmoDB:PVPAM_000012300"/>
<protein>
    <submittedName>
        <fullName evidence="2">Uncharacterized protein</fullName>
    </submittedName>
</protein>
<keyword evidence="1" id="KW-0472">Membrane</keyword>
<name>A0A1G4E4G4_PLAVI</name>
<keyword evidence="1" id="KW-1133">Transmembrane helix</keyword>
<reference evidence="2 3" key="1">
    <citation type="submission" date="2016-07" db="EMBL/GenBank/DDBJ databases">
        <authorList>
            <consortium name="Pathogen Informatics"/>
        </authorList>
    </citation>
    <scope>NUCLEOTIDE SEQUENCE [LARGE SCALE GENOMIC DNA]</scope>
</reference>
<dbReference type="VEuPathDB" id="PlasmoDB:PVP01_0901300"/>
<dbReference type="Proteomes" id="UP000305196">
    <property type="component" value="Unassembled WGS sequence"/>
</dbReference>
<sequence length="179" mass="21008">MEKNNEEYSESSERYKTCLNQFVYCKRSQPCIHKSDIYLGDREKLKNINPRCSSNELAFNLFNSFLSCSYNNIRTKFVKSVVIYQLFILQFAVTIAEEESSEETKDSTLKLIQKKVTEIAKTFWDQYRNYLCKICCNNNGLIDNKNCEHYVAIPVIVSLFLFVFGIIFLICCKVNENYI</sequence>
<evidence type="ECO:0000313" key="3">
    <source>
        <dbReference type="Proteomes" id="UP000305196"/>
    </source>
</evidence>
<proteinExistence type="predicted"/>
<gene>
    <name evidence="2" type="ORF">PVC01_000045800</name>
</gene>
<feature type="transmembrane region" description="Helical" evidence="1">
    <location>
        <begin position="150"/>
        <end position="172"/>
    </location>
</feature>
<accession>A0A1G4E4G4</accession>